<organism evidence="1 2">
    <name type="scientific">Colletotrichum scovillei</name>
    <dbReference type="NCBI Taxonomy" id="1209932"/>
    <lineage>
        <taxon>Eukaryota</taxon>
        <taxon>Fungi</taxon>
        <taxon>Dikarya</taxon>
        <taxon>Ascomycota</taxon>
        <taxon>Pezizomycotina</taxon>
        <taxon>Sordariomycetes</taxon>
        <taxon>Hypocreomycetidae</taxon>
        <taxon>Glomerellales</taxon>
        <taxon>Glomerellaceae</taxon>
        <taxon>Colletotrichum</taxon>
        <taxon>Colletotrichum acutatum species complex</taxon>
    </lineage>
</organism>
<proteinExistence type="predicted"/>
<accession>A0A9P7UB17</accession>
<comment type="caution">
    <text evidence="1">The sequence shown here is derived from an EMBL/GenBank/DDBJ whole genome shotgun (WGS) entry which is preliminary data.</text>
</comment>
<gene>
    <name evidence="1" type="ORF">JMJ77_011361</name>
</gene>
<feature type="non-terminal residue" evidence="1">
    <location>
        <position position="43"/>
    </location>
</feature>
<sequence length="43" mass="4810">RGHLRLRYLENPTSATLRVFRVTSCSKYAGSTCSGSSHVRLKL</sequence>
<protein>
    <submittedName>
        <fullName evidence="1">Uncharacterized protein</fullName>
    </submittedName>
</protein>
<name>A0A9P7UB17_9PEZI</name>
<keyword evidence="2" id="KW-1185">Reference proteome</keyword>
<dbReference type="EMBL" id="JAESDN010000007">
    <property type="protein sequence ID" value="KAG7048023.1"/>
    <property type="molecule type" value="Genomic_DNA"/>
</dbReference>
<evidence type="ECO:0000313" key="1">
    <source>
        <dbReference type="EMBL" id="KAG7048023.1"/>
    </source>
</evidence>
<dbReference type="AlphaFoldDB" id="A0A9P7UB17"/>
<reference evidence="1" key="1">
    <citation type="submission" date="2021-05" db="EMBL/GenBank/DDBJ databases">
        <title>Comparative genomics of three Colletotrichum scovillei strains and genetic complementation revealed genes involved fungal growth and virulence on chili pepper.</title>
        <authorList>
            <person name="Hsieh D.-K."/>
            <person name="Chuang S.-C."/>
            <person name="Chen C.-Y."/>
            <person name="Chao Y.-T."/>
            <person name="Lu M.-Y.J."/>
            <person name="Lee M.-H."/>
            <person name="Shih M.-C."/>
        </authorList>
    </citation>
    <scope>NUCLEOTIDE SEQUENCE</scope>
    <source>
        <strain evidence="1">Coll-153</strain>
    </source>
</reference>
<evidence type="ECO:0000313" key="2">
    <source>
        <dbReference type="Proteomes" id="UP000699042"/>
    </source>
</evidence>
<dbReference type="Proteomes" id="UP000699042">
    <property type="component" value="Unassembled WGS sequence"/>
</dbReference>